<dbReference type="InterPro" id="IPR011042">
    <property type="entry name" value="6-blade_b-propeller_TolB-like"/>
</dbReference>
<gene>
    <name evidence="1" type="ORF">DPMN_098235</name>
</gene>
<evidence type="ECO:0000313" key="1">
    <source>
        <dbReference type="EMBL" id="KAH3855665.1"/>
    </source>
</evidence>
<dbReference type="EMBL" id="JAIWYP010000003">
    <property type="protein sequence ID" value="KAH3855665.1"/>
    <property type="molecule type" value="Genomic_DNA"/>
</dbReference>
<keyword evidence="2" id="KW-1185">Reference proteome</keyword>
<reference evidence="1" key="2">
    <citation type="submission" date="2020-11" db="EMBL/GenBank/DDBJ databases">
        <authorList>
            <person name="McCartney M.A."/>
            <person name="Auch B."/>
            <person name="Kono T."/>
            <person name="Mallez S."/>
            <person name="Becker A."/>
            <person name="Gohl D.M."/>
            <person name="Silverstein K.A.T."/>
            <person name="Koren S."/>
            <person name="Bechman K.B."/>
            <person name="Herman A."/>
            <person name="Abrahante J.E."/>
            <person name="Garbe J."/>
        </authorList>
    </citation>
    <scope>NUCLEOTIDE SEQUENCE</scope>
    <source>
        <strain evidence="1">Duluth1</strain>
        <tissue evidence="1">Whole animal</tissue>
    </source>
</reference>
<comment type="caution">
    <text evidence="1">The sequence shown here is derived from an EMBL/GenBank/DDBJ whole genome shotgun (WGS) entry which is preliminary data.</text>
</comment>
<dbReference type="SUPFAM" id="SSF63825">
    <property type="entry name" value="YWTD domain"/>
    <property type="match status" value="1"/>
</dbReference>
<evidence type="ECO:0000313" key="2">
    <source>
        <dbReference type="Proteomes" id="UP000828390"/>
    </source>
</evidence>
<accession>A0A9D4LBS5</accession>
<dbReference type="AlphaFoldDB" id="A0A9D4LBS5"/>
<dbReference type="Gene3D" id="2.120.10.30">
    <property type="entry name" value="TolB, C-terminal domain"/>
    <property type="match status" value="1"/>
</dbReference>
<reference evidence="1" key="1">
    <citation type="journal article" date="2019" name="bioRxiv">
        <title>The Genome of the Zebra Mussel, Dreissena polymorpha: A Resource for Invasive Species Research.</title>
        <authorList>
            <person name="McCartney M.A."/>
            <person name="Auch B."/>
            <person name="Kono T."/>
            <person name="Mallez S."/>
            <person name="Zhang Y."/>
            <person name="Obille A."/>
            <person name="Becker A."/>
            <person name="Abrahante J.E."/>
            <person name="Garbe J."/>
            <person name="Badalamenti J.P."/>
            <person name="Herman A."/>
            <person name="Mangelson H."/>
            <person name="Liachko I."/>
            <person name="Sullivan S."/>
            <person name="Sone E.D."/>
            <person name="Koren S."/>
            <person name="Silverstein K.A.T."/>
            <person name="Beckman K.B."/>
            <person name="Gohl D.M."/>
        </authorList>
    </citation>
    <scope>NUCLEOTIDE SEQUENCE</scope>
    <source>
        <strain evidence="1">Duluth1</strain>
        <tissue evidence="1">Whole animal</tissue>
    </source>
</reference>
<dbReference type="Proteomes" id="UP000828390">
    <property type="component" value="Unassembled WGS sequence"/>
</dbReference>
<protein>
    <submittedName>
        <fullName evidence="1">Uncharacterized protein</fullName>
    </submittedName>
</protein>
<proteinExistence type="predicted"/>
<sequence length="302" mass="33717">MPDPNIKVKNSEKYSVKIERDSIECMLSGICETSTGEFLIIDYSNRRIKLLDQTYKVVAECDLPSAPWSMCRIDSSLLAVAVANMQVHFIRQTNCQLIKDRTLTFKHNCYGIVFHEGNLYLTDHEALYHYSLDGRMVSKMFKDTSEGPTACAVSPDGDRIYVAYNSFIYVKQPVKLVTLSRDGTVISLLTDPALTTTQYLSVILGLNVTDSGQVLVCGDSSNAIIQVDRDGRERLNAPNPLEHSTREDNHRKRIITGGGCKEDNHRKRIISGGGCKEDNHRKRIITGGGCKEDNLRRGIQGG</sequence>
<name>A0A9D4LBS5_DREPO</name>
<organism evidence="1 2">
    <name type="scientific">Dreissena polymorpha</name>
    <name type="common">Zebra mussel</name>
    <name type="synonym">Mytilus polymorpha</name>
    <dbReference type="NCBI Taxonomy" id="45954"/>
    <lineage>
        <taxon>Eukaryota</taxon>
        <taxon>Metazoa</taxon>
        <taxon>Spiralia</taxon>
        <taxon>Lophotrochozoa</taxon>
        <taxon>Mollusca</taxon>
        <taxon>Bivalvia</taxon>
        <taxon>Autobranchia</taxon>
        <taxon>Heteroconchia</taxon>
        <taxon>Euheterodonta</taxon>
        <taxon>Imparidentia</taxon>
        <taxon>Neoheterodontei</taxon>
        <taxon>Myida</taxon>
        <taxon>Dreissenoidea</taxon>
        <taxon>Dreissenidae</taxon>
        <taxon>Dreissena</taxon>
    </lineage>
</organism>